<dbReference type="EMBL" id="CVRY01000003">
    <property type="protein sequence ID" value="CRL62009.1"/>
    <property type="molecule type" value="Genomic_DNA"/>
</dbReference>
<dbReference type="RefSeq" id="WP_006535291.1">
    <property type="nucleotide sequence ID" value="NZ_CAXOKJ010000002.1"/>
</dbReference>
<organism evidence="1 3">
    <name type="scientific">Proteus penneri</name>
    <dbReference type="NCBI Taxonomy" id="102862"/>
    <lineage>
        <taxon>Bacteria</taxon>
        <taxon>Pseudomonadati</taxon>
        <taxon>Pseudomonadota</taxon>
        <taxon>Gammaproteobacteria</taxon>
        <taxon>Enterobacterales</taxon>
        <taxon>Morganellaceae</taxon>
        <taxon>Proteus</taxon>
    </lineage>
</organism>
<name>A0A0G4Q8T2_9GAMM</name>
<dbReference type="Proteomes" id="UP000183920">
    <property type="component" value="Unassembled WGS sequence"/>
</dbReference>
<dbReference type="GeneID" id="76521734"/>
<evidence type="ECO:0000313" key="4">
    <source>
        <dbReference type="Proteomes" id="UP000619976"/>
    </source>
</evidence>
<reference evidence="3" key="1">
    <citation type="submission" date="2015-06" db="EMBL/GenBank/DDBJ databases">
        <authorList>
            <person name="Urmite Genomes"/>
        </authorList>
    </citation>
    <scope>NUCLEOTIDE SEQUENCE [LARGE SCALE GENOMIC DNA]</scope>
    <source>
        <strain evidence="3">CSUR P1867</strain>
    </source>
</reference>
<accession>A0A0G4Q8T2</accession>
<keyword evidence="4" id="KW-1185">Reference proteome</keyword>
<dbReference type="Pfam" id="PF07332">
    <property type="entry name" value="Phage_holin_3_6"/>
    <property type="match status" value="1"/>
</dbReference>
<reference evidence="1" key="2">
    <citation type="submission" date="2015-06" db="EMBL/GenBank/DDBJ databases">
        <authorList>
            <person name="Urmite Genomes Urmite Genomes"/>
        </authorList>
    </citation>
    <scope>NUCLEOTIDE SEQUENCE [LARGE SCALE GENOMIC DNA]</scope>
    <source>
        <strain evidence="1">CSUR P1867</strain>
    </source>
</reference>
<gene>
    <name evidence="1" type="primary">yqjE</name>
    <name evidence="1" type="ORF">BN1804_01764</name>
    <name evidence="2" type="ORF">JFQ69_08685</name>
</gene>
<proteinExistence type="predicted"/>
<protein>
    <submittedName>
        <fullName evidence="1">Inner membrane protein YqjE</fullName>
    </submittedName>
    <submittedName>
        <fullName evidence="2">Phage holin family protein</fullName>
    </submittedName>
</protein>
<evidence type="ECO:0000313" key="3">
    <source>
        <dbReference type="Proteomes" id="UP000183920"/>
    </source>
</evidence>
<evidence type="ECO:0000313" key="2">
    <source>
        <dbReference type="EMBL" id="MBJ2117733.1"/>
    </source>
</evidence>
<dbReference type="EMBL" id="JAEKCB010000003">
    <property type="protein sequence ID" value="MBJ2117733.1"/>
    <property type="molecule type" value="Genomic_DNA"/>
</dbReference>
<dbReference type="Proteomes" id="UP000619976">
    <property type="component" value="Unassembled WGS sequence"/>
</dbReference>
<dbReference type="InterPro" id="IPR009937">
    <property type="entry name" value="Phage_holin_3_6"/>
</dbReference>
<reference evidence="2 4" key="3">
    <citation type="submission" date="2020-12" db="EMBL/GenBank/DDBJ databases">
        <title>Enhanced detection system for hospital associated transmission using whole genome sequencing surveillance.</title>
        <authorList>
            <person name="Harrison L.H."/>
            <person name="Van Tyne D."/>
            <person name="Marsh J.W."/>
            <person name="Griffith M.P."/>
            <person name="Snyder D.J."/>
            <person name="Cooper V.S."/>
            <person name="Mustapha M."/>
        </authorList>
    </citation>
    <scope>NUCLEOTIDE SEQUENCE [LARGE SCALE GENOMIC DNA]</scope>
    <source>
        <strain evidence="2 4">PR00195</strain>
    </source>
</reference>
<evidence type="ECO:0000313" key="1">
    <source>
        <dbReference type="EMBL" id="CRL62009.1"/>
    </source>
</evidence>
<sequence>MSDTQRPQGPASGVLNSLSKIGAIMIGMVETRLRLIAIELEEEKTTLIQLILMAGVTLLLTAFGLMSLLILIFWIIPPEYRVYALAITTATLLLCALIGGIMTLRKARNSTLLGDTRQQLELDKRLLEQYHDEQTK</sequence>
<accession>A0A379EI44</accession>
<dbReference type="AlphaFoldDB" id="A0A0G4Q8T2"/>